<dbReference type="EMBL" id="JBJUIK010000011">
    <property type="protein sequence ID" value="KAL3512373.1"/>
    <property type="molecule type" value="Genomic_DNA"/>
</dbReference>
<dbReference type="InterPro" id="IPR045012">
    <property type="entry name" value="NLP"/>
</dbReference>
<dbReference type="PANTHER" id="PTHR32002:SF62">
    <property type="entry name" value="PROTEIN NLP6-LIKE ISOFORM X1"/>
    <property type="match status" value="1"/>
</dbReference>
<protein>
    <recommendedName>
        <fullName evidence="1">NLP1-9 GAF domain-containing protein</fullName>
    </recommendedName>
</protein>
<accession>A0ABD2Z3N4</accession>
<dbReference type="InterPro" id="IPR055081">
    <property type="entry name" value="NLP1-9_GAF"/>
</dbReference>
<name>A0ABD2Z3N4_9GENT</name>
<proteinExistence type="predicted"/>
<gene>
    <name evidence="2" type="ORF">ACH5RR_025090</name>
</gene>
<evidence type="ECO:0000259" key="1">
    <source>
        <dbReference type="Pfam" id="PF22922"/>
    </source>
</evidence>
<dbReference type="Proteomes" id="UP001630127">
    <property type="component" value="Unassembled WGS sequence"/>
</dbReference>
<feature type="domain" description="NLP1-9 GAF" evidence="1">
    <location>
        <begin position="40"/>
        <end position="142"/>
    </location>
</feature>
<dbReference type="AlphaFoldDB" id="A0ABD2Z3N4"/>
<reference evidence="2 3" key="1">
    <citation type="submission" date="2024-11" db="EMBL/GenBank/DDBJ databases">
        <title>A near-complete genome assembly of Cinchona calisaya.</title>
        <authorList>
            <person name="Lian D.C."/>
            <person name="Zhao X.W."/>
            <person name="Wei L."/>
        </authorList>
    </citation>
    <scope>NUCLEOTIDE SEQUENCE [LARGE SCALE GENOMIC DNA]</scope>
    <source>
        <tissue evidence="2">Nenye</tissue>
    </source>
</reference>
<evidence type="ECO:0000313" key="2">
    <source>
        <dbReference type="EMBL" id="KAL3512373.1"/>
    </source>
</evidence>
<organism evidence="2 3">
    <name type="scientific">Cinchona calisaya</name>
    <dbReference type="NCBI Taxonomy" id="153742"/>
    <lineage>
        <taxon>Eukaryota</taxon>
        <taxon>Viridiplantae</taxon>
        <taxon>Streptophyta</taxon>
        <taxon>Embryophyta</taxon>
        <taxon>Tracheophyta</taxon>
        <taxon>Spermatophyta</taxon>
        <taxon>Magnoliopsida</taxon>
        <taxon>eudicotyledons</taxon>
        <taxon>Gunneridae</taxon>
        <taxon>Pentapetalae</taxon>
        <taxon>asterids</taxon>
        <taxon>lamiids</taxon>
        <taxon>Gentianales</taxon>
        <taxon>Rubiaceae</taxon>
        <taxon>Cinchonoideae</taxon>
        <taxon>Cinchoneae</taxon>
        <taxon>Cinchona</taxon>
    </lineage>
</organism>
<evidence type="ECO:0000313" key="3">
    <source>
        <dbReference type="Proteomes" id="UP001630127"/>
    </source>
</evidence>
<keyword evidence="3" id="KW-1185">Reference proteome</keyword>
<comment type="caution">
    <text evidence="2">The sequence shown here is derived from an EMBL/GenBank/DDBJ whole genome shotgun (WGS) entry which is preliminary data.</text>
</comment>
<dbReference type="PANTHER" id="PTHR32002">
    <property type="entry name" value="PROTEIN NLP8"/>
    <property type="match status" value="1"/>
</dbReference>
<dbReference type="Pfam" id="PF22922">
    <property type="entry name" value="GAF_NLP"/>
    <property type="match status" value="1"/>
</dbReference>
<sequence>MMNQTAIKPFYQTRVGLRASKFTCHFNMEKDLAKLSSTGLSHALHDIRKALEERCRSHNLPFAQTWTPPRSGENHSYIGNVMSTTSDEYYLSHTRFSLPRDICESFQLLSGRGVVWRAFASGNSCFCRDITMLSVTEYSFLMLPERFSYIAL</sequence>